<name>A0A3P7LUB9_DIBLA</name>
<keyword evidence="2" id="KW-1185">Reference proteome</keyword>
<accession>A0A3P7LUB9</accession>
<proteinExistence type="predicted"/>
<evidence type="ECO:0000313" key="2">
    <source>
        <dbReference type="Proteomes" id="UP000281553"/>
    </source>
</evidence>
<dbReference type="AlphaFoldDB" id="A0A3P7LUB9"/>
<reference evidence="1 2" key="1">
    <citation type="submission" date="2018-11" db="EMBL/GenBank/DDBJ databases">
        <authorList>
            <consortium name="Pathogen Informatics"/>
        </authorList>
    </citation>
    <scope>NUCLEOTIDE SEQUENCE [LARGE SCALE GENOMIC DNA]</scope>
</reference>
<organism evidence="1 2">
    <name type="scientific">Dibothriocephalus latus</name>
    <name type="common">Fish tapeworm</name>
    <name type="synonym">Diphyllobothrium latum</name>
    <dbReference type="NCBI Taxonomy" id="60516"/>
    <lineage>
        <taxon>Eukaryota</taxon>
        <taxon>Metazoa</taxon>
        <taxon>Spiralia</taxon>
        <taxon>Lophotrochozoa</taxon>
        <taxon>Platyhelminthes</taxon>
        <taxon>Cestoda</taxon>
        <taxon>Eucestoda</taxon>
        <taxon>Diphyllobothriidea</taxon>
        <taxon>Diphyllobothriidae</taxon>
        <taxon>Dibothriocephalus</taxon>
    </lineage>
</organism>
<sequence length="98" mass="10761">MRKLNYRLASKQTLCTDASHDQQTHAVYKRLIDGAKILVSDIFSPVGRKHNRSTTPAPVAKITRSVPANRKVKSTRPSCNLDLTIEQEGVEVASGKCG</sequence>
<dbReference type="EMBL" id="UYRU01061842">
    <property type="protein sequence ID" value="VDN15237.1"/>
    <property type="molecule type" value="Genomic_DNA"/>
</dbReference>
<evidence type="ECO:0000313" key="1">
    <source>
        <dbReference type="EMBL" id="VDN15237.1"/>
    </source>
</evidence>
<dbReference type="Proteomes" id="UP000281553">
    <property type="component" value="Unassembled WGS sequence"/>
</dbReference>
<protein>
    <submittedName>
        <fullName evidence="1">Uncharacterized protein</fullName>
    </submittedName>
</protein>
<gene>
    <name evidence="1" type="ORF">DILT_LOCUS11068</name>
</gene>